<keyword evidence="2" id="KW-1185">Reference proteome</keyword>
<dbReference type="Proteomes" id="UP000237662">
    <property type="component" value="Unassembled WGS sequence"/>
</dbReference>
<dbReference type="OrthoDB" id="1493022at2"/>
<reference evidence="1 2" key="1">
    <citation type="submission" date="2018-02" db="EMBL/GenBank/DDBJ databases">
        <title>Genomic Encyclopedia of Archaeal and Bacterial Type Strains, Phase II (KMG-II): from individual species to whole genera.</title>
        <authorList>
            <person name="Goeker M."/>
        </authorList>
    </citation>
    <scope>NUCLEOTIDE SEQUENCE [LARGE SCALE GENOMIC DNA]</scope>
    <source>
        <strain evidence="1 2">DSM 29526</strain>
    </source>
</reference>
<accession>A0A2S6I650</accession>
<evidence type="ECO:0000313" key="2">
    <source>
        <dbReference type="Proteomes" id="UP000237662"/>
    </source>
</evidence>
<protein>
    <submittedName>
        <fullName evidence="1">Uncharacterized protein DUF2490</fullName>
    </submittedName>
</protein>
<dbReference type="AlphaFoldDB" id="A0A2S6I650"/>
<comment type="caution">
    <text evidence="1">The sequence shown here is derived from an EMBL/GenBank/DDBJ whole genome shotgun (WGS) entry which is preliminary data.</text>
</comment>
<sequence>MPHWVRYIFLLAALVRASDLRSQLHLFSGAAFEHEVTPNWGYEFEIEHRQIVNTGAENRVLVTGAINRLIGRYVSVAPGLRITPFYGQDPTEVRIFTDLYLDYPLGDSPLTLEGRLRSQYEFELTERPSSAQVAVRPRIGLACELHETVVVVGEMETRYRFDVIDGITEYRYTLGLSVLLSTRVSVESFIRLDSERKPEDEEVVAGILINYVLPDRRHLDWEYRRPFGRSLLW</sequence>
<proteinExistence type="predicted"/>
<dbReference type="Pfam" id="PF10677">
    <property type="entry name" value="DUF2490"/>
    <property type="match status" value="1"/>
</dbReference>
<dbReference type="InterPro" id="IPR019619">
    <property type="entry name" value="DUF2490"/>
</dbReference>
<dbReference type="EMBL" id="PTJC01000006">
    <property type="protein sequence ID" value="PPK86627.1"/>
    <property type="molecule type" value="Genomic_DNA"/>
</dbReference>
<gene>
    <name evidence="1" type="ORF">CLV84_3562</name>
</gene>
<dbReference type="RefSeq" id="WP_104421049.1">
    <property type="nucleotide sequence ID" value="NZ_PTJC01000006.1"/>
</dbReference>
<organism evidence="1 2">
    <name type="scientific">Neolewinella xylanilytica</name>
    <dbReference type="NCBI Taxonomy" id="1514080"/>
    <lineage>
        <taxon>Bacteria</taxon>
        <taxon>Pseudomonadati</taxon>
        <taxon>Bacteroidota</taxon>
        <taxon>Saprospiria</taxon>
        <taxon>Saprospirales</taxon>
        <taxon>Lewinellaceae</taxon>
        <taxon>Neolewinella</taxon>
    </lineage>
</organism>
<name>A0A2S6I650_9BACT</name>
<evidence type="ECO:0000313" key="1">
    <source>
        <dbReference type="EMBL" id="PPK86627.1"/>
    </source>
</evidence>